<comment type="caution">
    <text evidence="2">The sequence shown here is derived from an EMBL/GenBank/DDBJ whole genome shotgun (WGS) entry which is preliminary data.</text>
</comment>
<sequence>MGAHISSCRILNIGAPQGCVLSPLLYCLYTQDCTATKTSNAIVKFADDTVVIGLISNNNEAAYFEEVALLSTWCKENNLVINVSKTKEIVVDQQSTEESGAMCRTHHRNKTALSRGAVQEKLCEEGTADHGRHSPPPP</sequence>
<dbReference type="AlphaFoldDB" id="A0AAW0Q969"/>
<feature type="domain" description="Reverse transcriptase" evidence="1">
    <location>
        <begin position="1"/>
        <end position="103"/>
    </location>
</feature>
<dbReference type="InterPro" id="IPR000477">
    <property type="entry name" value="RT_dom"/>
</dbReference>
<protein>
    <recommendedName>
        <fullName evidence="1">Reverse transcriptase domain-containing protein</fullName>
    </recommendedName>
</protein>
<reference evidence="3" key="1">
    <citation type="submission" date="2024-04" db="EMBL/GenBank/DDBJ databases">
        <title>Salinicola lusitanus LLJ914,a marine bacterium isolated from the Okinawa Trough.</title>
        <authorList>
            <person name="Li J."/>
        </authorList>
    </citation>
    <scope>NUCLEOTIDE SEQUENCE [LARGE SCALE GENOMIC DNA]</scope>
</reference>
<dbReference type="Proteomes" id="UP001460270">
    <property type="component" value="Unassembled WGS sequence"/>
</dbReference>
<proteinExistence type="predicted"/>
<organism evidence="2 3">
    <name type="scientific">Mugilogobius chulae</name>
    <name type="common">yellowstripe goby</name>
    <dbReference type="NCBI Taxonomy" id="88201"/>
    <lineage>
        <taxon>Eukaryota</taxon>
        <taxon>Metazoa</taxon>
        <taxon>Chordata</taxon>
        <taxon>Craniata</taxon>
        <taxon>Vertebrata</taxon>
        <taxon>Euteleostomi</taxon>
        <taxon>Actinopterygii</taxon>
        <taxon>Neopterygii</taxon>
        <taxon>Teleostei</taxon>
        <taxon>Neoteleostei</taxon>
        <taxon>Acanthomorphata</taxon>
        <taxon>Gobiaria</taxon>
        <taxon>Gobiiformes</taxon>
        <taxon>Gobioidei</taxon>
        <taxon>Gobiidae</taxon>
        <taxon>Gobionellinae</taxon>
        <taxon>Mugilogobius</taxon>
    </lineage>
</organism>
<dbReference type="PROSITE" id="PS50878">
    <property type="entry name" value="RT_POL"/>
    <property type="match status" value="1"/>
</dbReference>
<dbReference type="InterPro" id="IPR043502">
    <property type="entry name" value="DNA/RNA_pol_sf"/>
</dbReference>
<evidence type="ECO:0000313" key="2">
    <source>
        <dbReference type="EMBL" id="KAK7944412.1"/>
    </source>
</evidence>
<dbReference type="SUPFAM" id="SSF56672">
    <property type="entry name" value="DNA/RNA polymerases"/>
    <property type="match status" value="1"/>
</dbReference>
<evidence type="ECO:0000259" key="1">
    <source>
        <dbReference type="PROSITE" id="PS50878"/>
    </source>
</evidence>
<evidence type="ECO:0000313" key="3">
    <source>
        <dbReference type="Proteomes" id="UP001460270"/>
    </source>
</evidence>
<name>A0AAW0Q969_9GOBI</name>
<dbReference type="EMBL" id="JBBPFD010000001">
    <property type="protein sequence ID" value="KAK7944412.1"/>
    <property type="molecule type" value="Genomic_DNA"/>
</dbReference>
<keyword evidence="3" id="KW-1185">Reference proteome</keyword>
<gene>
    <name evidence="2" type="ORF">WMY93_000140</name>
</gene>
<accession>A0AAW0Q969</accession>
<dbReference type="Pfam" id="PF00078">
    <property type="entry name" value="RVT_1"/>
    <property type="match status" value="1"/>
</dbReference>